<accession>A0A916YHG0</accession>
<keyword evidence="1" id="KW-0175">Coiled coil</keyword>
<dbReference type="Proteomes" id="UP000598997">
    <property type="component" value="Unassembled WGS sequence"/>
</dbReference>
<keyword evidence="3" id="KW-1185">Reference proteome</keyword>
<evidence type="ECO:0000256" key="1">
    <source>
        <dbReference type="SAM" id="Coils"/>
    </source>
</evidence>
<dbReference type="EMBL" id="BMIO01000005">
    <property type="protein sequence ID" value="GGD45666.1"/>
    <property type="molecule type" value="Genomic_DNA"/>
</dbReference>
<dbReference type="AlphaFoldDB" id="A0A916YHG0"/>
<reference evidence="2 3" key="1">
    <citation type="journal article" date="2014" name="Int. J. Syst. Evol. Microbiol.">
        <title>Complete genome sequence of Corynebacterium casei LMG S-19264T (=DSM 44701T), isolated from a smear-ripened cheese.</title>
        <authorList>
            <consortium name="US DOE Joint Genome Institute (JGI-PGF)"/>
            <person name="Walter F."/>
            <person name="Albersmeier A."/>
            <person name="Kalinowski J."/>
            <person name="Ruckert C."/>
        </authorList>
    </citation>
    <scope>NUCLEOTIDE SEQUENCE [LARGE SCALE GENOMIC DNA]</scope>
    <source>
        <strain evidence="2 3">CGMCC 1.15358</strain>
    </source>
</reference>
<sequence length="78" mass="8564">MLINAIRAHCAEFGLIAAQGARGARDLVERTVQADNSTLPEVARGVVMLLAEQLEALVAQIQALNRRLLAWHRQSEDC</sequence>
<protein>
    <recommendedName>
        <fullName evidence="4">Transposase</fullName>
    </recommendedName>
</protein>
<proteinExistence type="predicted"/>
<evidence type="ECO:0000313" key="2">
    <source>
        <dbReference type="EMBL" id="GGD45666.1"/>
    </source>
</evidence>
<comment type="caution">
    <text evidence="2">The sequence shown here is derived from an EMBL/GenBank/DDBJ whole genome shotgun (WGS) entry which is preliminary data.</text>
</comment>
<evidence type="ECO:0008006" key="4">
    <source>
        <dbReference type="Google" id="ProtNLM"/>
    </source>
</evidence>
<feature type="coiled-coil region" evidence="1">
    <location>
        <begin position="47"/>
        <end position="74"/>
    </location>
</feature>
<name>A0A916YHG0_9SPHN</name>
<gene>
    <name evidence="2" type="ORF">GCM10010989_19830</name>
</gene>
<organism evidence="2 3">
    <name type="scientific">Croceicoccus pelagius</name>
    <dbReference type="NCBI Taxonomy" id="1703341"/>
    <lineage>
        <taxon>Bacteria</taxon>
        <taxon>Pseudomonadati</taxon>
        <taxon>Pseudomonadota</taxon>
        <taxon>Alphaproteobacteria</taxon>
        <taxon>Sphingomonadales</taxon>
        <taxon>Erythrobacteraceae</taxon>
        <taxon>Croceicoccus</taxon>
    </lineage>
</organism>
<evidence type="ECO:0000313" key="3">
    <source>
        <dbReference type="Proteomes" id="UP000598997"/>
    </source>
</evidence>